<evidence type="ECO:0000313" key="2">
    <source>
        <dbReference type="EMBL" id="ALI37677.1"/>
    </source>
</evidence>
<feature type="compositionally biased region" description="Basic and acidic residues" evidence="1">
    <location>
        <begin position="1"/>
        <end position="13"/>
    </location>
</feature>
<reference evidence="3" key="1">
    <citation type="submission" date="2015-10" db="EMBL/GenBank/DDBJ databases">
        <title>Niche specialization of a soil ammonia-oxidizing archaeon, Candidatus Nitrosocosmicus oleophilus.</title>
        <authorList>
            <person name="Jung M.-Y."/>
            <person name="Rhee S.-K."/>
        </authorList>
    </citation>
    <scope>NUCLEOTIDE SEQUENCE [LARGE SCALE GENOMIC DNA]</scope>
    <source>
        <strain evidence="3">MY3</strain>
    </source>
</reference>
<accession>A0A654M362</accession>
<dbReference type="KEGG" id="taa:NMY3_03495"/>
<name>A0A654M362_9ARCH</name>
<feature type="region of interest" description="Disordered" evidence="1">
    <location>
        <begin position="1"/>
        <end position="24"/>
    </location>
</feature>
<evidence type="ECO:0000313" key="3">
    <source>
        <dbReference type="Proteomes" id="UP000058925"/>
    </source>
</evidence>
<keyword evidence="3" id="KW-1185">Reference proteome</keyword>
<dbReference type="Proteomes" id="UP000058925">
    <property type="component" value="Chromosome"/>
</dbReference>
<organism evidence="2 3">
    <name type="scientific">Candidatus Nitrosocosmicus oleophilus</name>
    <dbReference type="NCBI Taxonomy" id="1353260"/>
    <lineage>
        <taxon>Archaea</taxon>
        <taxon>Nitrososphaerota</taxon>
        <taxon>Nitrososphaeria</taxon>
        <taxon>Nitrososphaerales</taxon>
        <taxon>Nitrososphaeraceae</taxon>
        <taxon>Candidatus Nitrosocosmicus</taxon>
    </lineage>
</organism>
<protein>
    <submittedName>
        <fullName evidence="2">Uncharacterized protein</fullName>
    </submittedName>
</protein>
<evidence type="ECO:0000256" key="1">
    <source>
        <dbReference type="SAM" id="MobiDB-lite"/>
    </source>
</evidence>
<dbReference type="EMBL" id="CP012850">
    <property type="protein sequence ID" value="ALI37677.1"/>
    <property type="molecule type" value="Genomic_DNA"/>
</dbReference>
<gene>
    <name evidence="2" type="ORF">NMY3_03495</name>
</gene>
<proteinExistence type="predicted"/>
<sequence length="91" mass="10590">MIGGEIKRVDIKNPFDSPSSANPERDRCPIDFVFCNICSTAIYVEDLQDEDIICVDCKAEVEYLRSILLDNKKHYNLNYFLLSFIWACMFL</sequence>
<dbReference type="AlphaFoldDB" id="A0A654M362"/>